<dbReference type="InterPro" id="IPR001041">
    <property type="entry name" value="2Fe-2S_ferredoxin-type"/>
</dbReference>
<proteinExistence type="predicted"/>
<accession>A0A5Q5BEN2</accession>
<dbReference type="InterPro" id="IPR036884">
    <property type="entry name" value="2Fe-2S-bd_dom_sf"/>
</dbReference>
<dbReference type="FunFam" id="1.10.150.120:FF:000003">
    <property type="entry name" value="Carbon monoxide dehydrogenase, small subunit"/>
    <property type="match status" value="1"/>
</dbReference>
<dbReference type="PROSITE" id="PS51085">
    <property type="entry name" value="2FE2S_FER_2"/>
    <property type="match status" value="1"/>
</dbReference>
<dbReference type="GO" id="GO:0016491">
    <property type="term" value="F:oxidoreductase activity"/>
    <property type="evidence" value="ECO:0007669"/>
    <property type="project" value="UniProtKB-KW"/>
</dbReference>
<keyword evidence="4" id="KW-0408">Iron</keyword>
<evidence type="ECO:0000256" key="5">
    <source>
        <dbReference type="ARBA" id="ARBA00023014"/>
    </source>
</evidence>
<evidence type="ECO:0000256" key="1">
    <source>
        <dbReference type="ARBA" id="ARBA00022714"/>
    </source>
</evidence>
<dbReference type="FunFam" id="3.10.20.30:FF:000020">
    <property type="entry name" value="Xanthine dehydrogenase iron-sulfur subunit"/>
    <property type="match status" value="1"/>
</dbReference>
<organism evidence="9">
    <name type="scientific">Mycobacterium sp. (strain MCS)</name>
    <dbReference type="NCBI Taxonomy" id="164756"/>
    <lineage>
        <taxon>Bacteria</taxon>
        <taxon>Bacillati</taxon>
        <taxon>Actinomycetota</taxon>
        <taxon>Actinomycetes</taxon>
        <taxon>Mycobacteriales</taxon>
        <taxon>Mycobacteriaceae</taxon>
        <taxon>Mycobacterium</taxon>
    </lineage>
</organism>
<dbReference type="InterPro" id="IPR002888">
    <property type="entry name" value="2Fe-2S-bd"/>
</dbReference>
<gene>
    <name evidence="9" type="ordered locus">Mmcs_0490</name>
</gene>
<evidence type="ECO:0000259" key="8">
    <source>
        <dbReference type="PROSITE" id="PS51085"/>
    </source>
</evidence>
<evidence type="ECO:0000313" key="9">
    <source>
        <dbReference type="EMBL" id="ABG06611.1"/>
    </source>
</evidence>
<feature type="region of interest" description="Disordered" evidence="7">
    <location>
        <begin position="153"/>
        <end position="191"/>
    </location>
</feature>
<dbReference type="Gene3D" id="3.10.20.30">
    <property type="match status" value="1"/>
</dbReference>
<dbReference type="PANTHER" id="PTHR44379:SF5">
    <property type="entry name" value="OXIDOREDUCTASE WITH IRON-SULFUR SUBUNIT"/>
    <property type="match status" value="1"/>
</dbReference>
<protein>
    <submittedName>
        <fullName evidence="9">(2Fe-2S)-binding protein</fullName>
    </submittedName>
</protein>
<comment type="pathway">
    <text evidence="6">Alkaloid degradation; nicotine degradation.</text>
</comment>
<dbReference type="PANTHER" id="PTHR44379">
    <property type="entry name" value="OXIDOREDUCTASE WITH IRON-SULFUR SUBUNIT"/>
    <property type="match status" value="1"/>
</dbReference>
<feature type="domain" description="2Fe-2S ferredoxin-type" evidence="8">
    <location>
        <begin position="1"/>
        <end position="77"/>
    </location>
</feature>
<dbReference type="Pfam" id="PF01799">
    <property type="entry name" value="Fer2_2"/>
    <property type="match status" value="1"/>
</dbReference>
<dbReference type="SUPFAM" id="SSF54292">
    <property type="entry name" value="2Fe-2S ferredoxin-like"/>
    <property type="match status" value="1"/>
</dbReference>
<keyword evidence="3" id="KW-0560">Oxidoreductase</keyword>
<dbReference type="AlphaFoldDB" id="A0A5Q5BEN2"/>
<dbReference type="Pfam" id="PF00111">
    <property type="entry name" value="Fer2"/>
    <property type="match status" value="1"/>
</dbReference>
<dbReference type="KEGG" id="mmc:Mmcs_0490"/>
<reference evidence="9" key="1">
    <citation type="submission" date="2006-06" db="EMBL/GenBank/DDBJ databases">
        <title>Complete sequence of chromosome of Mycobacterium sp. MCS.</title>
        <authorList>
            <consortium name="US DOE Joint Genome Institute"/>
            <person name="Copeland A."/>
            <person name="Lucas S."/>
            <person name="Lapidus A."/>
            <person name="Barry K."/>
            <person name="Detter J.C."/>
            <person name="Glavina del Rio T."/>
            <person name="Hammon N."/>
            <person name="Israni S."/>
            <person name="Dalin E."/>
            <person name="Tice H."/>
            <person name="Pitluck S."/>
            <person name="Martinez M."/>
            <person name="Schmutz J."/>
            <person name="Larimer F."/>
            <person name="Land M."/>
            <person name="Hauser L."/>
            <person name="Kyrpides N."/>
            <person name="Kim E."/>
            <person name="Miller C.D."/>
            <person name="Hughes J.E."/>
            <person name="Anderson A.J."/>
            <person name="Sims R.C."/>
            <person name="Richardson P."/>
        </authorList>
    </citation>
    <scope>NUCLEOTIDE SEQUENCE [LARGE SCALE GENOMIC DNA]</scope>
    <source>
        <strain evidence="9">MCS</strain>
    </source>
</reference>
<keyword evidence="1" id="KW-0001">2Fe-2S</keyword>
<keyword evidence="5" id="KW-0411">Iron-sulfur</keyword>
<dbReference type="InterPro" id="IPR036010">
    <property type="entry name" value="2Fe-2S_ferredoxin-like_sf"/>
</dbReference>
<evidence type="ECO:0000256" key="4">
    <source>
        <dbReference type="ARBA" id="ARBA00023004"/>
    </source>
</evidence>
<dbReference type="SUPFAM" id="SSF47741">
    <property type="entry name" value="CO dehydrogenase ISP C-domain like"/>
    <property type="match status" value="1"/>
</dbReference>
<name>A0A5Q5BEN2_MYCSS</name>
<evidence type="ECO:0000256" key="7">
    <source>
        <dbReference type="SAM" id="MobiDB-lite"/>
    </source>
</evidence>
<dbReference type="GO" id="GO:0051537">
    <property type="term" value="F:2 iron, 2 sulfur cluster binding"/>
    <property type="evidence" value="ECO:0007669"/>
    <property type="project" value="UniProtKB-KW"/>
</dbReference>
<keyword evidence="2" id="KW-0479">Metal-binding</keyword>
<dbReference type="Gene3D" id="1.10.150.120">
    <property type="entry name" value="[2Fe-2S]-binding domain"/>
    <property type="match status" value="1"/>
</dbReference>
<dbReference type="InterPro" id="IPR051452">
    <property type="entry name" value="Diverse_Oxidoreductases"/>
</dbReference>
<dbReference type="InterPro" id="IPR012675">
    <property type="entry name" value="Beta-grasp_dom_sf"/>
</dbReference>
<evidence type="ECO:0000256" key="3">
    <source>
        <dbReference type="ARBA" id="ARBA00023002"/>
    </source>
</evidence>
<dbReference type="EMBL" id="CP000384">
    <property type="protein sequence ID" value="ABG06611.1"/>
    <property type="molecule type" value="Genomic_DNA"/>
</dbReference>
<evidence type="ECO:0000256" key="6">
    <source>
        <dbReference type="ARBA" id="ARBA00060707"/>
    </source>
</evidence>
<evidence type="ECO:0000256" key="2">
    <source>
        <dbReference type="ARBA" id="ARBA00022723"/>
    </source>
</evidence>
<dbReference type="GO" id="GO:0046872">
    <property type="term" value="F:metal ion binding"/>
    <property type="evidence" value="ECO:0007669"/>
    <property type="project" value="UniProtKB-KW"/>
</dbReference>
<sequence length="191" mass="20525">MQVSMTVNGEQVSADVEPRMLLVHFLRDELRLTGTHWGCDTSNCGTCVVSLDGEPVKSCTMLAVMADGHDVRTVEGLEVDGKLDPVQEGFMQCHGLQCGFCTPGMMITARALLDRNPHPTEHEIREAISGQICRCTGYTTIVRSVQWAAGHARGRDVESGPSATDFAPQSQTDDTLGPVAGDHLIETGSPS</sequence>